<dbReference type="GO" id="GO:0015979">
    <property type="term" value="P:photosynthesis"/>
    <property type="evidence" value="ECO:0007669"/>
    <property type="project" value="UniProtKB-KW"/>
</dbReference>
<evidence type="ECO:0000256" key="2">
    <source>
        <dbReference type="ARBA" id="ARBA00004229"/>
    </source>
</evidence>
<dbReference type="GO" id="GO:0009507">
    <property type="term" value="C:chloroplast"/>
    <property type="evidence" value="ECO:0007669"/>
    <property type="project" value="UniProtKB-SubCell"/>
</dbReference>
<keyword evidence="7" id="KW-0812">Transmembrane</keyword>
<evidence type="ECO:0000256" key="6">
    <source>
        <dbReference type="ARBA" id="ARBA00022640"/>
    </source>
</evidence>
<evidence type="ECO:0000256" key="12">
    <source>
        <dbReference type="ARBA" id="ARBA00031124"/>
    </source>
</evidence>
<accession>A0AAD3DKS4</accession>
<keyword evidence="4" id="KW-0150">Chloroplast</keyword>
<dbReference type="EMBL" id="BMAR01000003">
    <property type="protein sequence ID" value="GFR42572.1"/>
    <property type="molecule type" value="Genomic_DNA"/>
</dbReference>
<keyword evidence="15" id="KW-1185">Reference proteome</keyword>
<name>A0AAD3DKS4_9CHLO</name>
<dbReference type="Gene3D" id="1.10.286.40">
    <property type="entry name" value="Chlorophyll a-b binding protein like"/>
    <property type="match status" value="1"/>
</dbReference>
<dbReference type="NCBIfam" id="TIGR03050">
    <property type="entry name" value="PS_I_psaK_plant"/>
    <property type="match status" value="1"/>
</dbReference>
<comment type="similarity">
    <text evidence="3">Belongs to the PsaG/PsaK family.</text>
</comment>
<evidence type="ECO:0000256" key="9">
    <source>
        <dbReference type="ARBA" id="ARBA00022989"/>
    </source>
</evidence>
<evidence type="ECO:0000256" key="11">
    <source>
        <dbReference type="ARBA" id="ARBA00023136"/>
    </source>
</evidence>
<gene>
    <name evidence="14" type="ORF">Agub_g3499</name>
</gene>
<keyword evidence="6" id="KW-0934">Plastid</keyword>
<dbReference type="Proteomes" id="UP001054857">
    <property type="component" value="Unassembled WGS sequence"/>
</dbReference>
<sequence length="115" mass="11246">MALAVRANAASVRPVKASRRSAVVVRADGGFIGSTTNLIMVASTGACLTAARLGFAPTVKKQATAGLKLVEGSNAAGVLSNDPSGFTIVDTLAMGSAGHIIGAGIVLGLKGIGAL</sequence>
<dbReference type="InterPro" id="IPR000549">
    <property type="entry name" value="PSI_PsaG/PsaK"/>
</dbReference>
<dbReference type="PROSITE" id="PS01026">
    <property type="entry name" value="PHOTOSYSTEM_I_PSAGK"/>
    <property type="match status" value="1"/>
</dbReference>
<dbReference type="PANTHER" id="PTHR34195">
    <property type="entry name" value="PHOTOSYSTEM I REACTION CENTER SUBUNIT V, CHLOROPLASTIC-RELATED"/>
    <property type="match status" value="1"/>
</dbReference>
<dbReference type="AlphaFoldDB" id="A0AAD3DKS4"/>
<keyword evidence="5" id="KW-0602">Photosynthesis</keyword>
<evidence type="ECO:0000256" key="4">
    <source>
        <dbReference type="ARBA" id="ARBA00022528"/>
    </source>
</evidence>
<dbReference type="GO" id="GO:0009522">
    <property type="term" value="C:photosystem I"/>
    <property type="evidence" value="ECO:0007669"/>
    <property type="project" value="UniProtKB-KW"/>
</dbReference>
<evidence type="ECO:0000313" key="15">
    <source>
        <dbReference type="Proteomes" id="UP001054857"/>
    </source>
</evidence>
<evidence type="ECO:0000256" key="10">
    <source>
        <dbReference type="ARBA" id="ARBA00023078"/>
    </source>
</evidence>
<evidence type="ECO:0000256" key="7">
    <source>
        <dbReference type="ARBA" id="ARBA00022692"/>
    </source>
</evidence>
<evidence type="ECO:0000256" key="5">
    <source>
        <dbReference type="ARBA" id="ARBA00022531"/>
    </source>
</evidence>
<dbReference type="PANTHER" id="PTHR34195:SF2">
    <property type="entry name" value="PHOTOSYSTEM I REACTION CENTER SUBUNIT PSAK, CHLOROPLASTIC"/>
    <property type="match status" value="1"/>
</dbReference>
<reference evidence="14 15" key="1">
    <citation type="journal article" date="2021" name="Sci. Rep.">
        <title>Genome sequencing of the multicellular alga Astrephomene provides insights into convergent evolution of germ-soma differentiation.</title>
        <authorList>
            <person name="Yamashita S."/>
            <person name="Yamamoto K."/>
            <person name="Matsuzaki R."/>
            <person name="Suzuki S."/>
            <person name="Yamaguchi H."/>
            <person name="Hirooka S."/>
            <person name="Minakuchi Y."/>
            <person name="Miyagishima S."/>
            <person name="Kawachi M."/>
            <person name="Toyoda A."/>
            <person name="Nozaki H."/>
        </authorList>
    </citation>
    <scope>NUCLEOTIDE SEQUENCE [LARGE SCALE GENOMIC DNA]</scope>
    <source>
        <strain evidence="14 15">NIES-4017</strain>
    </source>
</reference>
<dbReference type="InterPro" id="IPR016370">
    <property type="entry name" value="PSI_PsaG/PsaK_pln"/>
</dbReference>
<comment type="subcellular location">
    <subcellularLocation>
        <location evidence="1">Membrane</location>
        <topology evidence="1">Multi-pass membrane protein</topology>
    </subcellularLocation>
    <subcellularLocation>
        <location evidence="2">Plastid</location>
        <location evidence="2">Chloroplast</location>
    </subcellularLocation>
</comment>
<keyword evidence="11" id="KW-0472">Membrane</keyword>
<keyword evidence="9" id="KW-1133">Transmembrane helix</keyword>
<evidence type="ECO:0000313" key="14">
    <source>
        <dbReference type="EMBL" id="GFR42572.1"/>
    </source>
</evidence>
<dbReference type="InterPro" id="IPR035982">
    <property type="entry name" value="PSI_centre_PsaK_sf"/>
</dbReference>
<keyword evidence="10" id="KW-0793">Thylakoid</keyword>
<comment type="caution">
    <text evidence="14">The sequence shown here is derived from an EMBL/GenBank/DDBJ whole genome shotgun (WGS) entry which is preliminary data.</text>
</comment>
<evidence type="ECO:0000256" key="13">
    <source>
        <dbReference type="ARBA" id="ARBA00033430"/>
    </source>
</evidence>
<proteinExistence type="inferred from homology"/>
<evidence type="ECO:0000256" key="1">
    <source>
        <dbReference type="ARBA" id="ARBA00004141"/>
    </source>
</evidence>
<organism evidence="14 15">
    <name type="scientific">Astrephomene gubernaculifera</name>
    <dbReference type="NCBI Taxonomy" id="47775"/>
    <lineage>
        <taxon>Eukaryota</taxon>
        <taxon>Viridiplantae</taxon>
        <taxon>Chlorophyta</taxon>
        <taxon>core chlorophytes</taxon>
        <taxon>Chlorophyceae</taxon>
        <taxon>CS clade</taxon>
        <taxon>Chlamydomonadales</taxon>
        <taxon>Astrephomenaceae</taxon>
        <taxon>Astrephomene</taxon>
    </lineage>
</organism>
<dbReference type="SUPFAM" id="SSF81563">
    <property type="entry name" value="Photosystem I reaction center subunit X, PsaK"/>
    <property type="match status" value="1"/>
</dbReference>
<dbReference type="Pfam" id="PF01241">
    <property type="entry name" value="PSI_PSAK"/>
    <property type="match status" value="1"/>
</dbReference>
<keyword evidence="8" id="KW-0603">Photosystem I</keyword>
<dbReference type="InterPro" id="IPR023618">
    <property type="entry name" value="PSI_PsaG/PsaK_dom"/>
</dbReference>
<evidence type="ECO:0000256" key="8">
    <source>
        <dbReference type="ARBA" id="ARBA00022836"/>
    </source>
</evidence>
<dbReference type="InterPro" id="IPR017493">
    <property type="entry name" value="PSI_PsaK_pln"/>
</dbReference>
<evidence type="ECO:0000256" key="3">
    <source>
        <dbReference type="ARBA" id="ARBA00006458"/>
    </source>
</evidence>
<protein>
    <recommendedName>
        <fullName evidence="13">PSI-K</fullName>
    </recommendedName>
    <alternativeName>
        <fullName evidence="12">Photosystem I subunit X</fullName>
    </alternativeName>
</protein>